<dbReference type="InterPro" id="IPR007436">
    <property type="entry name" value="DUF485"/>
</dbReference>
<sequence>MSTTRPDEAGGAAGPEEPAVDPYVQLQRTDEFQDLRRRFRSFVFPMTAFFLLWYFAYVLAAVFAPGFMSVRIWGVINVGLVFGLLQFVTTFAITFIYARWANREFDPRAEALGARMEQLGGAGR</sequence>
<dbReference type="EMBL" id="VFPU01000003">
    <property type="protein sequence ID" value="TQM90763.1"/>
    <property type="molecule type" value="Genomic_DNA"/>
</dbReference>
<proteinExistence type="predicted"/>
<keyword evidence="3" id="KW-1185">Reference proteome</keyword>
<keyword evidence="1" id="KW-0472">Membrane</keyword>
<evidence type="ECO:0000313" key="3">
    <source>
        <dbReference type="Proteomes" id="UP000315133"/>
    </source>
</evidence>
<accession>A0A543K6Q2</accession>
<dbReference type="Proteomes" id="UP000315133">
    <property type="component" value="Unassembled WGS sequence"/>
</dbReference>
<evidence type="ECO:0000313" key="2">
    <source>
        <dbReference type="EMBL" id="TQM90763.1"/>
    </source>
</evidence>
<comment type="caution">
    <text evidence="2">The sequence shown here is derived from an EMBL/GenBank/DDBJ whole genome shotgun (WGS) entry which is preliminary data.</text>
</comment>
<keyword evidence="1" id="KW-0812">Transmembrane</keyword>
<dbReference type="PANTHER" id="PTHR38441:SF1">
    <property type="entry name" value="MEMBRANE PROTEIN"/>
    <property type="match status" value="1"/>
</dbReference>
<dbReference type="Pfam" id="PF04341">
    <property type="entry name" value="DUF485"/>
    <property type="match status" value="1"/>
</dbReference>
<dbReference type="OrthoDB" id="3543412at2"/>
<protein>
    <submittedName>
        <fullName evidence="2">Uncharacterized membrane protein (DUF485 family)</fullName>
    </submittedName>
</protein>
<name>A0A543K6Q2_9MICO</name>
<organism evidence="2 3">
    <name type="scientific">Ornithinimicrobium humiphilum</name>
    <dbReference type="NCBI Taxonomy" id="125288"/>
    <lineage>
        <taxon>Bacteria</taxon>
        <taxon>Bacillati</taxon>
        <taxon>Actinomycetota</taxon>
        <taxon>Actinomycetes</taxon>
        <taxon>Micrococcales</taxon>
        <taxon>Ornithinimicrobiaceae</taxon>
        <taxon>Ornithinimicrobium</taxon>
    </lineage>
</organism>
<dbReference type="RefSeq" id="WP_141821123.1">
    <property type="nucleotide sequence ID" value="NZ_BAAAIL010000005.1"/>
</dbReference>
<gene>
    <name evidence="2" type="ORF">FB476_3147</name>
</gene>
<feature type="transmembrane region" description="Helical" evidence="1">
    <location>
        <begin position="70"/>
        <end position="98"/>
    </location>
</feature>
<reference evidence="2 3" key="1">
    <citation type="submission" date="2019-06" db="EMBL/GenBank/DDBJ databases">
        <title>Sequencing the genomes of 1000 actinobacteria strains.</title>
        <authorList>
            <person name="Klenk H.-P."/>
        </authorList>
    </citation>
    <scope>NUCLEOTIDE SEQUENCE [LARGE SCALE GENOMIC DNA]</scope>
    <source>
        <strain evidence="2 3">DSM 12362</strain>
    </source>
</reference>
<evidence type="ECO:0000256" key="1">
    <source>
        <dbReference type="SAM" id="Phobius"/>
    </source>
</evidence>
<dbReference type="AlphaFoldDB" id="A0A543K6Q2"/>
<keyword evidence="1" id="KW-1133">Transmembrane helix</keyword>
<dbReference type="PANTHER" id="PTHR38441">
    <property type="entry name" value="INTEGRAL MEMBRANE PROTEIN-RELATED"/>
    <property type="match status" value="1"/>
</dbReference>
<feature type="transmembrane region" description="Helical" evidence="1">
    <location>
        <begin position="42"/>
        <end position="64"/>
    </location>
</feature>